<evidence type="ECO:0000259" key="6">
    <source>
        <dbReference type="PROSITE" id="PS51935"/>
    </source>
</evidence>
<keyword evidence="8" id="KW-1185">Reference proteome</keyword>
<feature type="region of interest" description="Disordered" evidence="5">
    <location>
        <begin position="208"/>
        <end position="229"/>
    </location>
</feature>
<dbReference type="PROSITE" id="PS51935">
    <property type="entry name" value="NLPC_P60"/>
    <property type="match status" value="1"/>
</dbReference>
<dbReference type="PANTHER" id="PTHR47359:SF3">
    <property type="entry name" value="NLP_P60 DOMAIN-CONTAINING PROTEIN-RELATED"/>
    <property type="match status" value="1"/>
</dbReference>
<evidence type="ECO:0000256" key="2">
    <source>
        <dbReference type="ARBA" id="ARBA00022670"/>
    </source>
</evidence>
<dbReference type="RefSeq" id="WP_344247032.1">
    <property type="nucleotide sequence ID" value="NZ_BAAAPM010000003.1"/>
</dbReference>
<keyword evidence="2" id="KW-0645">Protease</keyword>
<evidence type="ECO:0000256" key="1">
    <source>
        <dbReference type="ARBA" id="ARBA00007074"/>
    </source>
</evidence>
<evidence type="ECO:0000256" key="4">
    <source>
        <dbReference type="ARBA" id="ARBA00022807"/>
    </source>
</evidence>
<reference evidence="8" key="1">
    <citation type="journal article" date="2019" name="Int. J. Syst. Evol. Microbiol.">
        <title>The Global Catalogue of Microorganisms (GCM) 10K type strain sequencing project: providing services to taxonomists for standard genome sequencing and annotation.</title>
        <authorList>
            <consortium name="The Broad Institute Genomics Platform"/>
            <consortium name="The Broad Institute Genome Sequencing Center for Infectious Disease"/>
            <person name="Wu L."/>
            <person name="Ma J."/>
        </authorList>
    </citation>
    <scope>NUCLEOTIDE SEQUENCE [LARGE SCALE GENOMIC DNA]</scope>
    <source>
        <strain evidence="8">JCM 15589</strain>
    </source>
</reference>
<feature type="compositionally biased region" description="Polar residues" evidence="5">
    <location>
        <begin position="208"/>
        <end position="225"/>
    </location>
</feature>
<accession>A0ABP4VCA2</accession>
<comment type="caution">
    <text evidence="7">The sequence shown here is derived from an EMBL/GenBank/DDBJ whole genome shotgun (WGS) entry which is preliminary data.</text>
</comment>
<dbReference type="Pfam" id="PF00877">
    <property type="entry name" value="NLPC_P60"/>
    <property type="match status" value="1"/>
</dbReference>
<evidence type="ECO:0000313" key="8">
    <source>
        <dbReference type="Proteomes" id="UP001501138"/>
    </source>
</evidence>
<sequence length="272" mass="28661">MPTSLDRARPGTAAVAASRPRRAVVALGLVAALTGGGLVAQASEASAAPASTTVHTAKPQPHTAFTASKRTIKQGAGAAARPVYKVAVKRSGDAVSGRAKLVINGKVVANHKLKHGKSSFKPSWKKYKAGKNRVRVYVDPSSSMLRGVSTRTLPVQAKKKVNRGAKIVAVANAQVGDRYVYGASGPSAFDCSGFTSYVYKKAVGKSLSRSSSAQRTQGRQVSRSSAKPGDLIWTPGHVAIYIGKGKQIEAARPGVGVVKRHIWQDNPRFIRI</sequence>
<proteinExistence type="inferred from homology"/>
<protein>
    <recommendedName>
        <fullName evidence="6">NlpC/P60 domain-containing protein</fullName>
    </recommendedName>
</protein>
<organism evidence="7 8">
    <name type="scientific">Isoptericola hypogeus</name>
    <dbReference type="NCBI Taxonomy" id="300179"/>
    <lineage>
        <taxon>Bacteria</taxon>
        <taxon>Bacillati</taxon>
        <taxon>Actinomycetota</taxon>
        <taxon>Actinomycetes</taxon>
        <taxon>Micrococcales</taxon>
        <taxon>Promicromonosporaceae</taxon>
        <taxon>Isoptericola</taxon>
    </lineage>
</organism>
<evidence type="ECO:0000256" key="3">
    <source>
        <dbReference type="ARBA" id="ARBA00022801"/>
    </source>
</evidence>
<dbReference type="InterPro" id="IPR038765">
    <property type="entry name" value="Papain-like_cys_pep_sf"/>
</dbReference>
<dbReference type="Gene3D" id="3.90.1720.10">
    <property type="entry name" value="endopeptidase domain like (from Nostoc punctiforme)"/>
    <property type="match status" value="1"/>
</dbReference>
<name>A0ABP4VCA2_9MICO</name>
<dbReference type="EMBL" id="BAAAPM010000003">
    <property type="protein sequence ID" value="GAA1719504.1"/>
    <property type="molecule type" value="Genomic_DNA"/>
</dbReference>
<dbReference type="InterPro" id="IPR000064">
    <property type="entry name" value="NLP_P60_dom"/>
</dbReference>
<keyword evidence="4" id="KW-0788">Thiol protease</keyword>
<dbReference type="InterPro" id="IPR051794">
    <property type="entry name" value="PG_Endopeptidase_C40"/>
</dbReference>
<comment type="similarity">
    <text evidence="1">Belongs to the peptidase C40 family.</text>
</comment>
<evidence type="ECO:0000256" key="5">
    <source>
        <dbReference type="SAM" id="MobiDB-lite"/>
    </source>
</evidence>
<keyword evidence="3" id="KW-0378">Hydrolase</keyword>
<dbReference type="SUPFAM" id="SSF54001">
    <property type="entry name" value="Cysteine proteinases"/>
    <property type="match status" value="1"/>
</dbReference>
<feature type="domain" description="NlpC/P60" evidence="6">
    <location>
        <begin position="161"/>
        <end position="272"/>
    </location>
</feature>
<evidence type="ECO:0000313" key="7">
    <source>
        <dbReference type="EMBL" id="GAA1719504.1"/>
    </source>
</evidence>
<dbReference type="PANTHER" id="PTHR47359">
    <property type="entry name" value="PEPTIDOGLYCAN DL-ENDOPEPTIDASE CWLO"/>
    <property type="match status" value="1"/>
</dbReference>
<gene>
    <name evidence="7" type="ORF">GCM10009809_14130</name>
</gene>
<dbReference type="Proteomes" id="UP001501138">
    <property type="component" value="Unassembled WGS sequence"/>
</dbReference>